<dbReference type="OrthoDB" id="47374at2759"/>
<keyword evidence="3" id="KW-1185">Reference proteome</keyword>
<gene>
    <name evidence="2" type="ORF">AV274_2848</name>
</gene>
<evidence type="ECO:0000259" key="1">
    <source>
        <dbReference type="PROSITE" id="PS51186"/>
    </source>
</evidence>
<dbReference type="EMBL" id="LXWW01000139">
    <property type="protein sequence ID" value="OAO15509.1"/>
    <property type="molecule type" value="Genomic_DNA"/>
</dbReference>
<dbReference type="AlphaFoldDB" id="A0A196SHS1"/>
<dbReference type="InterPro" id="IPR000182">
    <property type="entry name" value="GNAT_dom"/>
</dbReference>
<name>A0A196SHS1_BLAHN</name>
<dbReference type="InterPro" id="IPR016181">
    <property type="entry name" value="Acyl_CoA_acyltransferase"/>
</dbReference>
<accession>A0A196SHS1</accession>
<dbReference type="PROSITE" id="PS51186">
    <property type="entry name" value="GNAT"/>
    <property type="match status" value="1"/>
</dbReference>
<reference evidence="2 3" key="1">
    <citation type="submission" date="2016-05" db="EMBL/GenBank/DDBJ databases">
        <title>Nuclear genome of Blastocystis sp. subtype 1 NandII.</title>
        <authorList>
            <person name="Gentekaki E."/>
            <person name="Curtis B."/>
            <person name="Stairs C."/>
            <person name="Eme L."/>
            <person name="Herman E."/>
            <person name="Klimes V."/>
            <person name="Arias M.C."/>
            <person name="Elias M."/>
            <person name="Hilliou F."/>
            <person name="Klute M."/>
            <person name="Malik S.-B."/>
            <person name="Pightling A."/>
            <person name="Rachubinski R."/>
            <person name="Salas D."/>
            <person name="Schlacht A."/>
            <person name="Suga H."/>
            <person name="Archibald J."/>
            <person name="Ball S.G."/>
            <person name="Clark G."/>
            <person name="Dacks J."/>
            <person name="Van Der Giezen M."/>
            <person name="Tsaousis A."/>
            <person name="Roger A."/>
        </authorList>
    </citation>
    <scope>NUCLEOTIDE SEQUENCE [LARGE SCALE GENOMIC DNA]</scope>
    <source>
        <strain evidence="3">ATCC 50177 / NandII</strain>
    </source>
</reference>
<comment type="caution">
    <text evidence="2">The sequence shown here is derived from an EMBL/GenBank/DDBJ whole genome shotgun (WGS) entry which is preliminary data.</text>
</comment>
<protein>
    <recommendedName>
        <fullName evidence="1">N-acetyltransferase domain-containing protein</fullName>
    </recommendedName>
</protein>
<evidence type="ECO:0000313" key="3">
    <source>
        <dbReference type="Proteomes" id="UP000078348"/>
    </source>
</evidence>
<dbReference type="Gene3D" id="3.40.630.30">
    <property type="match status" value="1"/>
</dbReference>
<organism evidence="2 3">
    <name type="scientific">Blastocystis sp. subtype 1 (strain ATCC 50177 / NandII)</name>
    <dbReference type="NCBI Taxonomy" id="478820"/>
    <lineage>
        <taxon>Eukaryota</taxon>
        <taxon>Sar</taxon>
        <taxon>Stramenopiles</taxon>
        <taxon>Bigyra</taxon>
        <taxon>Opalozoa</taxon>
        <taxon>Opalinata</taxon>
        <taxon>Blastocystidae</taxon>
        <taxon>Blastocystis</taxon>
    </lineage>
</organism>
<dbReference type="CDD" id="cd04301">
    <property type="entry name" value="NAT_SF"/>
    <property type="match status" value="1"/>
</dbReference>
<dbReference type="SUPFAM" id="SSF55729">
    <property type="entry name" value="Acyl-CoA N-acyltransferases (Nat)"/>
    <property type="match status" value="1"/>
</dbReference>
<feature type="domain" description="N-acetyltransferase" evidence="1">
    <location>
        <begin position="11"/>
        <end position="162"/>
    </location>
</feature>
<sequence>MPAKFDTKRIYELPILRHNTAAVKLIYQNALGEELSEAFLKKAIEHNRMLAKLVILDNIPVGCIYAHIEHIDESNAKSDAVLVVDFICVLTMYQQRGVGSFVLKNLVERAVKELHVKHIAAYARAGDASNAFFTKNGFKESEECDHVFDDKSHKCVKMTKEL</sequence>
<evidence type="ECO:0000313" key="2">
    <source>
        <dbReference type="EMBL" id="OAO15509.1"/>
    </source>
</evidence>
<dbReference type="Proteomes" id="UP000078348">
    <property type="component" value="Unassembled WGS sequence"/>
</dbReference>
<dbReference type="GO" id="GO:0016747">
    <property type="term" value="F:acyltransferase activity, transferring groups other than amino-acyl groups"/>
    <property type="evidence" value="ECO:0007669"/>
    <property type="project" value="InterPro"/>
</dbReference>
<dbReference type="Pfam" id="PF00583">
    <property type="entry name" value="Acetyltransf_1"/>
    <property type="match status" value="1"/>
</dbReference>
<proteinExistence type="predicted"/>